<keyword evidence="3" id="KW-1185">Reference proteome</keyword>
<reference evidence="2" key="1">
    <citation type="submission" date="2018-11" db="EMBL/GenBank/DDBJ databases">
        <authorList>
            <consortium name="Pathogen Informatics"/>
        </authorList>
    </citation>
    <scope>NUCLEOTIDE SEQUENCE</scope>
</reference>
<feature type="compositionally biased region" description="Low complexity" evidence="1">
    <location>
        <begin position="294"/>
        <end position="310"/>
    </location>
</feature>
<feature type="region of interest" description="Disordered" evidence="1">
    <location>
        <begin position="273"/>
        <end position="324"/>
    </location>
</feature>
<evidence type="ECO:0000256" key="1">
    <source>
        <dbReference type="SAM" id="MobiDB-lite"/>
    </source>
</evidence>
<organism evidence="2 3">
    <name type="scientific">Protopolystoma xenopodis</name>
    <dbReference type="NCBI Taxonomy" id="117903"/>
    <lineage>
        <taxon>Eukaryota</taxon>
        <taxon>Metazoa</taxon>
        <taxon>Spiralia</taxon>
        <taxon>Lophotrochozoa</taxon>
        <taxon>Platyhelminthes</taxon>
        <taxon>Monogenea</taxon>
        <taxon>Polyopisthocotylea</taxon>
        <taxon>Polystomatidea</taxon>
        <taxon>Polystomatidae</taxon>
        <taxon>Protopolystoma</taxon>
    </lineage>
</organism>
<gene>
    <name evidence="2" type="ORF">PXEA_LOCUS19131</name>
</gene>
<feature type="compositionally biased region" description="Low complexity" evidence="1">
    <location>
        <begin position="78"/>
        <end position="95"/>
    </location>
</feature>
<proteinExistence type="predicted"/>
<dbReference type="Proteomes" id="UP000784294">
    <property type="component" value="Unassembled WGS sequence"/>
</dbReference>
<comment type="caution">
    <text evidence="2">The sequence shown here is derived from an EMBL/GenBank/DDBJ whole genome shotgun (WGS) entry which is preliminary data.</text>
</comment>
<feature type="compositionally biased region" description="Basic residues" evidence="1">
    <location>
        <begin position="273"/>
        <end position="292"/>
    </location>
</feature>
<evidence type="ECO:0000313" key="3">
    <source>
        <dbReference type="Proteomes" id="UP000784294"/>
    </source>
</evidence>
<protein>
    <submittedName>
        <fullName evidence="2">Uncharacterized protein</fullName>
    </submittedName>
</protein>
<sequence>MADQHSVLLGSFGSPSILEAAAAAAVAAAAAAAVTLDEDSDVSPVKSRFEGLAKLDQMLKTAQRQSLASNGMLEATLSENTTTTSSSISSPSVTSLRPTCLINTSQGRRRRRRRLSSSQSPEIGELGSPLETVSTESQLPDGARKNWLDCQSDQYTELKLAHEFGEEEQPLPILLLEVSSSFNNVLNTSAASTNPMECSGPVNAIIGMDPLLANSNSYPRFDDIESFGRKSLIDPSETVKSESGLTEVIATCPSDPSIVLGEVGDSDNEIRVTRSRSVSRRRRRQRVPKIQKRSNNVVSSEVGLESLSPSHLETGSRGTPPPLLSLAEEERDEEAEIIEGGLGASATPPKFWSNCHHHALPPAILKPGPISTEMSLSKLVNTDDTDIKNGFLRLTKDRPVSFGCV</sequence>
<dbReference type="EMBL" id="CAAALY010075660">
    <property type="protein sequence ID" value="VEL25691.1"/>
    <property type="molecule type" value="Genomic_DNA"/>
</dbReference>
<dbReference type="AlphaFoldDB" id="A0A3S5BIP7"/>
<name>A0A3S5BIP7_9PLAT</name>
<accession>A0A3S5BIP7</accession>
<evidence type="ECO:0000313" key="2">
    <source>
        <dbReference type="EMBL" id="VEL25691.1"/>
    </source>
</evidence>
<feature type="region of interest" description="Disordered" evidence="1">
    <location>
        <begin position="78"/>
        <end position="144"/>
    </location>
</feature>